<evidence type="ECO:0000256" key="10">
    <source>
        <dbReference type="RuleBase" id="RU003369"/>
    </source>
</evidence>
<proteinExistence type="inferred from homology"/>
<evidence type="ECO:0000256" key="5">
    <source>
        <dbReference type="ARBA" id="ARBA00023027"/>
    </source>
</evidence>
<evidence type="ECO:0000256" key="2">
    <source>
        <dbReference type="ARBA" id="ARBA00006054"/>
    </source>
</evidence>
<dbReference type="InterPro" id="IPR018177">
    <property type="entry name" value="L-lactate_DH_AS"/>
</dbReference>
<dbReference type="PROSITE" id="PS00064">
    <property type="entry name" value="L_LDH"/>
    <property type="match status" value="1"/>
</dbReference>
<accession>A0A1F4XMS5</accession>
<feature type="binding site" evidence="9">
    <location>
        <begin position="14"/>
        <end position="19"/>
    </location>
    <ligand>
        <name>NAD(+)</name>
        <dbReference type="ChEBI" id="CHEBI:57540"/>
    </ligand>
</feature>
<dbReference type="InterPro" id="IPR015955">
    <property type="entry name" value="Lactate_DH/Glyco_Ohase_4_C"/>
</dbReference>
<dbReference type="PANTHER" id="PTHR43128">
    <property type="entry name" value="L-2-HYDROXYCARBOXYLATE DEHYDROGENASE (NAD(P)(+))"/>
    <property type="match status" value="1"/>
</dbReference>
<dbReference type="GO" id="GO:0006089">
    <property type="term" value="P:lactate metabolic process"/>
    <property type="evidence" value="ECO:0007669"/>
    <property type="project" value="TreeGrafter"/>
</dbReference>
<evidence type="ECO:0000256" key="3">
    <source>
        <dbReference type="ARBA" id="ARBA00012967"/>
    </source>
</evidence>
<dbReference type="SUPFAM" id="SSF56327">
    <property type="entry name" value="LDH C-terminal domain-like"/>
    <property type="match status" value="1"/>
</dbReference>
<dbReference type="GO" id="GO:0005737">
    <property type="term" value="C:cytoplasm"/>
    <property type="evidence" value="ECO:0007669"/>
    <property type="project" value="UniProtKB-UniRule"/>
</dbReference>
<dbReference type="InterPro" id="IPR001557">
    <property type="entry name" value="L-lactate/malate_DH"/>
</dbReference>
<evidence type="ECO:0000256" key="6">
    <source>
        <dbReference type="ARBA" id="ARBA00049258"/>
    </source>
</evidence>
<dbReference type="InterPro" id="IPR022383">
    <property type="entry name" value="Lactate/malate_DH_C"/>
</dbReference>
<dbReference type="InterPro" id="IPR036291">
    <property type="entry name" value="NAD(P)-bd_dom_sf"/>
</dbReference>
<keyword evidence="4 10" id="KW-0560">Oxidoreductase</keyword>
<dbReference type="NCBIfam" id="TIGR01771">
    <property type="entry name" value="L-LDH-NAD"/>
    <property type="match status" value="1"/>
</dbReference>
<feature type="binding site" evidence="9">
    <location>
        <position position="99"/>
    </location>
    <ligand>
        <name>NAD(+)</name>
        <dbReference type="ChEBI" id="CHEBI:57540"/>
    </ligand>
</feature>
<dbReference type="InterPro" id="IPR001236">
    <property type="entry name" value="Lactate/malate_DH_N"/>
</dbReference>
<dbReference type="NCBIfam" id="NF004863">
    <property type="entry name" value="PRK06223.1"/>
    <property type="match status" value="1"/>
</dbReference>
<dbReference type="PANTHER" id="PTHR43128:SF16">
    <property type="entry name" value="L-LACTATE DEHYDROGENASE"/>
    <property type="match status" value="1"/>
</dbReference>
<dbReference type="Pfam" id="PF02866">
    <property type="entry name" value="Ldh_1_C"/>
    <property type="match status" value="1"/>
</dbReference>
<evidence type="ECO:0000313" key="14">
    <source>
        <dbReference type="Proteomes" id="UP000177521"/>
    </source>
</evidence>
<organism evidence="13 14">
    <name type="scientific">Candidatus Abawacabacteria bacterium RIFCSPHIGHO2_01_FULL_46_8</name>
    <dbReference type="NCBI Taxonomy" id="1817815"/>
    <lineage>
        <taxon>Bacteria</taxon>
        <taxon>Candidatus Abawacaibacteriota</taxon>
    </lineage>
</organism>
<evidence type="ECO:0000256" key="1">
    <source>
        <dbReference type="ARBA" id="ARBA00004843"/>
    </source>
</evidence>
<comment type="caution">
    <text evidence="13">The sequence shown here is derived from an EMBL/GenBank/DDBJ whole genome shotgun (WGS) entry which is preliminary data.</text>
</comment>
<evidence type="ECO:0000256" key="8">
    <source>
        <dbReference type="PIRSR" id="PIRSR000102-1"/>
    </source>
</evidence>
<dbReference type="Gene3D" id="3.40.50.720">
    <property type="entry name" value="NAD(P)-binding Rossmann-like Domain"/>
    <property type="match status" value="1"/>
</dbReference>
<feature type="domain" description="Lactate/malate dehydrogenase N-terminal" evidence="11">
    <location>
        <begin position="9"/>
        <end position="146"/>
    </location>
</feature>
<dbReference type="InterPro" id="IPR011304">
    <property type="entry name" value="L-lactate_DH"/>
</dbReference>
<dbReference type="Gene3D" id="3.90.110.10">
    <property type="entry name" value="Lactate dehydrogenase/glycoside hydrolase, family 4, C-terminal"/>
    <property type="match status" value="1"/>
</dbReference>
<evidence type="ECO:0000313" key="13">
    <source>
        <dbReference type="EMBL" id="OGC82904.1"/>
    </source>
</evidence>
<feature type="active site" description="Proton acceptor" evidence="8">
    <location>
        <position position="179"/>
    </location>
</feature>
<dbReference type="GO" id="GO:0006096">
    <property type="term" value="P:glycolytic process"/>
    <property type="evidence" value="ECO:0007669"/>
    <property type="project" value="UniProtKB-UniRule"/>
</dbReference>
<protein>
    <recommendedName>
        <fullName evidence="3 7">L-lactate dehydrogenase</fullName>
        <ecNumber evidence="3 7">1.1.1.27</ecNumber>
    </recommendedName>
</protein>
<name>A0A1F4XMS5_9BACT</name>
<evidence type="ECO:0000259" key="12">
    <source>
        <dbReference type="Pfam" id="PF02866"/>
    </source>
</evidence>
<gene>
    <name evidence="13" type="ORF">A2788_02320</name>
</gene>
<feature type="domain" description="Lactate/malate dehydrogenase C-terminal" evidence="12">
    <location>
        <begin position="149"/>
        <end position="285"/>
    </location>
</feature>
<evidence type="ECO:0000256" key="4">
    <source>
        <dbReference type="ARBA" id="ARBA00023002"/>
    </source>
</evidence>
<dbReference type="EC" id="1.1.1.27" evidence="3 7"/>
<feature type="non-terminal residue" evidence="13">
    <location>
        <position position="287"/>
    </location>
</feature>
<comment type="pathway">
    <text evidence="1">Fermentation; pyruvate fermentation to lactate; (S)-lactate from pyruvate: step 1/1.</text>
</comment>
<evidence type="ECO:0000259" key="11">
    <source>
        <dbReference type="Pfam" id="PF00056"/>
    </source>
</evidence>
<feature type="binding site" evidence="9">
    <location>
        <position position="39"/>
    </location>
    <ligand>
        <name>NAD(+)</name>
        <dbReference type="ChEBI" id="CHEBI:57540"/>
    </ligand>
</feature>
<dbReference type="AlphaFoldDB" id="A0A1F4XMS5"/>
<dbReference type="Pfam" id="PF00056">
    <property type="entry name" value="Ldh_1_N"/>
    <property type="match status" value="1"/>
</dbReference>
<dbReference type="UniPathway" id="UPA00554">
    <property type="reaction ID" value="UER00611"/>
</dbReference>
<evidence type="ECO:0000256" key="7">
    <source>
        <dbReference type="NCBIfam" id="TIGR01771"/>
    </source>
</evidence>
<keyword evidence="5 9" id="KW-0520">NAD</keyword>
<sequence>MANVCKTEKIAIIGAGRVGTTFAFAALIRNIVAEVMLVDIDQERCKGEVLDLAHGLSHVNSGKVYQGTLKQAATADIIVITAGVAQKPGQTRLQLVETNAKIIKGILKEMGKINPMAILIIVSNPVDVLTYVAQKCSNLPAGQIFGSGTDLDTARLQYLLGKHFNMHPRSVNAFIIGEHGDSELAVWSSANVAGIPIKKTRGYSPAKMRAYMTETRSAAGKIIKLKGATFFAISMALIEICTAILKDQNLVLPVSTYIENYCGIKDVCLAVPAVIGRSGIKKLIKLP</sequence>
<dbReference type="GO" id="GO:0004459">
    <property type="term" value="F:L-lactate dehydrogenase (NAD+) activity"/>
    <property type="evidence" value="ECO:0007669"/>
    <property type="project" value="UniProtKB-UniRule"/>
</dbReference>
<reference evidence="13 14" key="1">
    <citation type="journal article" date="2016" name="Nat. Commun.">
        <title>Thousands of microbial genomes shed light on interconnected biogeochemical processes in an aquifer system.</title>
        <authorList>
            <person name="Anantharaman K."/>
            <person name="Brown C.T."/>
            <person name="Hug L.A."/>
            <person name="Sharon I."/>
            <person name="Castelle C.J."/>
            <person name="Probst A.J."/>
            <person name="Thomas B.C."/>
            <person name="Singh A."/>
            <person name="Wilkins M.J."/>
            <person name="Karaoz U."/>
            <person name="Brodie E.L."/>
            <person name="Williams K.H."/>
            <person name="Hubbard S.S."/>
            <person name="Banfield J.F."/>
        </authorList>
    </citation>
    <scope>NUCLEOTIDE SEQUENCE [LARGE SCALE GENOMIC DNA]</scope>
</reference>
<comment type="catalytic activity">
    <reaction evidence="6">
        <text>(S)-lactate + NAD(+) = pyruvate + NADH + H(+)</text>
        <dbReference type="Rhea" id="RHEA:23444"/>
        <dbReference type="ChEBI" id="CHEBI:15361"/>
        <dbReference type="ChEBI" id="CHEBI:15378"/>
        <dbReference type="ChEBI" id="CHEBI:16651"/>
        <dbReference type="ChEBI" id="CHEBI:57540"/>
        <dbReference type="ChEBI" id="CHEBI:57945"/>
        <dbReference type="EC" id="1.1.1.27"/>
    </reaction>
</comment>
<dbReference type="EMBL" id="MEWS01000005">
    <property type="protein sequence ID" value="OGC82904.1"/>
    <property type="molecule type" value="Genomic_DNA"/>
</dbReference>
<evidence type="ECO:0000256" key="9">
    <source>
        <dbReference type="PIRSR" id="PIRSR000102-3"/>
    </source>
</evidence>
<comment type="similarity">
    <text evidence="2">Belongs to the LDH/MDH superfamily. LDH family.</text>
</comment>
<dbReference type="Proteomes" id="UP000177521">
    <property type="component" value="Unassembled WGS sequence"/>
</dbReference>
<dbReference type="PRINTS" id="PR00086">
    <property type="entry name" value="LLDHDRGNASE"/>
</dbReference>
<dbReference type="SUPFAM" id="SSF51735">
    <property type="entry name" value="NAD(P)-binding Rossmann-fold domains"/>
    <property type="match status" value="1"/>
</dbReference>
<feature type="binding site" evidence="9">
    <location>
        <begin position="122"/>
        <end position="124"/>
    </location>
    <ligand>
        <name>NAD(+)</name>
        <dbReference type="ChEBI" id="CHEBI:57540"/>
    </ligand>
</feature>
<dbReference type="PIRSF" id="PIRSF000102">
    <property type="entry name" value="Lac_mal_DH"/>
    <property type="match status" value="1"/>
</dbReference>